<dbReference type="AlphaFoldDB" id="A0ABD2MWC5"/>
<evidence type="ECO:0000313" key="6">
    <source>
        <dbReference type="Proteomes" id="UP001516400"/>
    </source>
</evidence>
<evidence type="ECO:0000256" key="3">
    <source>
        <dbReference type="ARBA" id="ARBA00060902"/>
    </source>
</evidence>
<name>A0ABD2MWC5_9CUCU</name>
<dbReference type="Gene3D" id="3.15.10.30">
    <property type="entry name" value="Haemolymph juvenile hormone binding protein"/>
    <property type="match status" value="1"/>
</dbReference>
<evidence type="ECO:0000256" key="4">
    <source>
        <dbReference type="SAM" id="SignalP"/>
    </source>
</evidence>
<evidence type="ECO:0000256" key="2">
    <source>
        <dbReference type="ARBA" id="ARBA00023108"/>
    </source>
</evidence>
<sequence>MERKVFLAVCLFSVFTHGLHLPSYIKSCRVRSPDFVKCAIKSAAEALPHIVKGDKTYGIPPLDPLILPAILVSNVGGLNLNLTNVKISGFSNFKLIGGSVDLDKQKILLTSSCPLVDLFFNYSMSGKIVSFPVEGNGKGEIKIERAIYKYGFDFKLEDVGGKKFLRFGKEEFILEPENMTFNLENLFNGDKTLGDQLNKFLNENWKDILVELGPGITEAVGGILKSIVGKFLQKTPINEIFPDF</sequence>
<evidence type="ECO:0000256" key="1">
    <source>
        <dbReference type="ARBA" id="ARBA00022729"/>
    </source>
</evidence>
<reference evidence="5 6" key="1">
    <citation type="journal article" date="2021" name="BMC Biol.">
        <title>Horizontally acquired antibacterial genes associated with adaptive radiation of ladybird beetles.</title>
        <authorList>
            <person name="Li H.S."/>
            <person name="Tang X.F."/>
            <person name="Huang Y.H."/>
            <person name="Xu Z.Y."/>
            <person name="Chen M.L."/>
            <person name="Du X.Y."/>
            <person name="Qiu B.Y."/>
            <person name="Chen P.T."/>
            <person name="Zhang W."/>
            <person name="Slipinski A."/>
            <person name="Escalona H.E."/>
            <person name="Waterhouse R.M."/>
            <person name="Zwick A."/>
            <person name="Pang H."/>
        </authorList>
    </citation>
    <scope>NUCLEOTIDE SEQUENCE [LARGE SCALE GENOMIC DNA]</scope>
    <source>
        <strain evidence="5">SYSU2018</strain>
    </source>
</reference>
<feature type="signal peptide" evidence="4">
    <location>
        <begin position="1"/>
        <end position="18"/>
    </location>
</feature>
<dbReference type="PANTHER" id="PTHR11008:SF32">
    <property type="entry name" value="CIRCADIAN CLOCK-CONTROLLED PROTEIN DAYWAKE-RELATED"/>
    <property type="match status" value="1"/>
</dbReference>
<dbReference type="Pfam" id="PF06585">
    <property type="entry name" value="JHBP"/>
    <property type="match status" value="1"/>
</dbReference>
<gene>
    <name evidence="5" type="ORF">HHI36_021004</name>
</gene>
<dbReference type="FunFam" id="3.15.10.30:FF:000001">
    <property type="entry name" value="Takeout-like protein 1"/>
    <property type="match status" value="1"/>
</dbReference>
<evidence type="ECO:0000313" key="5">
    <source>
        <dbReference type="EMBL" id="KAL3270457.1"/>
    </source>
</evidence>
<dbReference type="EMBL" id="JABFTP020000042">
    <property type="protein sequence ID" value="KAL3270457.1"/>
    <property type="molecule type" value="Genomic_DNA"/>
</dbReference>
<comment type="similarity">
    <text evidence="3">Belongs to the TO family.</text>
</comment>
<keyword evidence="2" id="KW-0090">Biological rhythms</keyword>
<organism evidence="5 6">
    <name type="scientific">Cryptolaemus montrouzieri</name>
    <dbReference type="NCBI Taxonomy" id="559131"/>
    <lineage>
        <taxon>Eukaryota</taxon>
        <taxon>Metazoa</taxon>
        <taxon>Ecdysozoa</taxon>
        <taxon>Arthropoda</taxon>
        <taxon>Hexapoda</taxon>
        <taxon>Insecta</taxon>
        <taxon>Pterygota</taxon>
        <taxon>Neoptera</taxon>
        <taxon>Endopterygota</taxon>
        <taxon>Coleoptera</taxon>
        <taxon>Polyphaga</taxon>
        <taxon>Cucujiformia</taxon>
        <taxon>Coccinelloidea</taxon>
        <taxon>Coccinellidae</taxon>
        <taxon>Scymninae</taxon>
        <taxon>Scymnini</taxon>
        <taxon>Cryptolaemus</taxon>
    </lineage>
</organism>
<dbReference type="Proteomes" id="UP001516400">
    <property type="component" value="Unassembled WGS sequence"/>
</dbReference>
<dbReference type="GO" id="GO:0007623">
    <property type="term" value="P:circadian rhythm"/>
    <property type="evidence" value="ECO:0007669"/>
    <property type="project" value="UniProtKB-ARBA"/>
</dbReference>
<dbReference type="SMART" id="SM00700">
    <property type="entry name" value="JHBP"/>
    <property type="match status" value="1"/>
</dbReference>
<protein>
    <submittedName>
        <fullName evidence="5">Uncharacterized protein</fullName>
    </submittedName>
</protein>
<dbReference type="InterPro" id="IPR038606">
    <property type="entry name" value="To_sf"/>
</dbReference>
<proteinExistence type="inferred from homology"/>
<comment type="caution">
    <text evidence="5">The sequence shown here is derived from an EMBL/GenBank/DDBJ whole genome shotgun (WGS) entry which is preliminary data.</text>
</comment>
<dbReference type="PANTHER" id="PTHR11008">
    <property type="entry name" value="PROTEIN TAKEOUT-LIKE PROTEIN"/>
    <property type="match status" value="1"/>
</dbReference>
<accession>A0ABD2MWC5</accession>
<dbReference type="InterPro" id="IPR010562">
    <property type="entry name" value="Haemolymph_juvenile_hormone-bd"/>
</dbReference>
<keyword evidence="6" id="KW-1185">Reference proteome</keyword>
<feature type="chain" id="PRO_5044814308" evidence="4">
    <location>
        <begin position="19"/>
        <end position="244"/>
    </location>
</feature>
<keyword evidence="1 4" id="KW-0732">Signal</keyword>